<dbReference type="AlphaFoldDB" id="A0A1I4NIM8"/>
<gene>
    <name evidence="7" type="ORF">SAMN04488696_0079</name>
</gene>
<feature type="domain" description="4Fe-4S ferredoxin-type" evidence="6">
    <location>
        <begin position="76"/>
        <end position="105"/>
    </location>
</feature>
<evidence type="ECO:0000313" key="7">
    <source>
        <dbReference type="EMBL" id="SFM15374.1"/>
    </source>
</evidence>
<evidence type="ECO:0000256" key="3">
    <source>
        <dbReference type="ARBA" id="ARBA00022737"/>
    </source>
</evidence>
<evidence type="ECO:0000256" key="2">
    <source>
        <dbReference type="ARBA" id="ARBA00022723"/>
    </source>
</evidence>
<proteinExistence type="predicted"/>
<dbReference type="Gene3D" id="3.30.70.3270">
    <property type="match status" value="1"/>
</dbReference>
<reference evidence="8" key="1">
    <citation type="submission" date="2016-10" db="EMBL/GenBank/DDBJ databases">
        <authorList>
            <person name="Varghese N."/>
            <person name="Submissions S."/>
        </authorList>
    </citation>
    <scope>NUCLEOTIDE SEQUENCE [LARGE SCALE GENOMIC DNA]</scope>
    <source>
        <strain evidence="8">Mob M</strain>
    </source>
</reference>
<dbReference type="STRING" id="487685.SAMN04488696_0079"/>
<dbReference type="GO" id="GO:0051539">
    <property type="term" value="F:4 iron, 4 sulfur cluster binding"/>
    <property type="evidence" value="ECO:0007669"/>
    <property type="project" value="UniProtKB-KW"/>
</dbReference>
<dbReference type="RefSeq" id="WP_091931632.1">
    <property type="nucleotide sequence ID" value="NZ_FOUJ01000001.1"/>
</dbReference>
<sequence>MVIKNIITAVKNIYFGPPVTRMCPEVPTKLSDRFRGLQKLDKTKCIGCGICANTCPNNAIKIVRARINPDSDKQRWFPAIDIGHCLFCGLCIDQCPKDALESTKVYLTGVIRWNHEDLLFTPDMLAREVDINAEAEAGEEVSRWTPQ</sequence>
<evidence type="ECO:0000256" key="1">
    <source>
        <dbReference type="ARBA" id="ARBA00022485"/>
    </source>
</evidence>
<keyword evidence="4" id="KW-0408">Iron</keyword>
<organism evidence="7 8">
    <name type="scientific">Methanolobus profundi</name>
    <dbReference type="NCBI Taxonomy" id="487685"/>
    <lineage>
        <taxon>Archaea</taxon>
        <taxon>Methanobacteriati</taxon>
        <taxon>Methanobacteriota</taxon>
        <taxon>Stenosarchaea group</taxon>
        <taxon>Methanomicrobia</taxon>
        <taxon>Methanosarcinales</taxon>
        <taxon>Methanosarcinaceae</taxon>
        <taxon>Methanolobus</taxon>
    </lineage>
</organism>
<keyword evidence="3" id="KW-0677">Repeat</keyword>
<keyword evidence="5" id="KW-0411">Iron-sulfur</keyword>
<dbReference type="InterPro" id="IPR017896">
    <property type="entry name" value="4Fe4S_Fe-S-bd"/>
</dbReference>
<evidence type="ECO:0000259" key="6">
    <source>
        <dbReference type="PROSITE" id="PS51379"/>
    </source>
</evidence>
<evidence type="ECO:0000256" key="4">
    <source>
        <dbReference type="ARBA" id="ARBA00023004"/>
    </source>
</evidence>
<dbReference type="InterPro" id="IPR017900">
    <property type="entry name" value="4Fe4S_Fe_S_CS"/>
</dbReference>
<keyword evidence="1" id="KW-0004">4Fe-4S</keyword>
<feature type="domain" description="4Fe-4S ferredoxin-type" evidence="6">
    <location>
        <begin position="36"/>
        <end position="65"/>
    </location>
</feature>
<dbReference type="OrthoDB" id="23478at2157"/>
<dbReference type="GO" id="GO:0016020">
    <property type="term" value="C:membrane"/>
    <property type="evidence" value="ECO:0007669"/>
    <property type="project" value="InterPro"/>
</dbReference>
<dbReference type="GO" id="GO:0009060">
    <property type="term" value="P:aerobic respiration"/>
    <property type="evidence" value="ECO:0007669"/>
    <property type="project" value="TreeGrafter"/>
</dbReference>
<protein>
    <submittedName>
        <fullName evidence="7">F420H2 dehydrogenase subunit I</fullName>
    </submittedName>
</protein>
<dbReference type="PANTHER" id="PTHR10849">
    <property type="entry name" value="NADH DEHYDROGENASE UBIQUINONE IRON-SULFUR PROTEIN 8, MITOCHONDRIAL"/>
    <property type="match status" value="1"/>
</dbReference>
<evidence type="ECO:0000256" key="5">
    <source>
        <dbReference type="ARBA" id="ARBA00023014"/>
    </source>
</evidence>
<dbReference type="GO" id="GO:0046872">
    <property type="term" value="F:metal ion binding"/>
    <property type="evidence" value="ECO:0007669"/>
    <property type="project" value="UniProtKB-KW"/>
</dbReference>
<dbReference type="InterPro" id="IPR010226">
    <property type="entry name" value="NADH_quinone_OxRdtase_chainI"/>
</dbReference>
<accession>A0A1I4NIM8</accession>
<dbReference type="GO" id="GO:0003954">
    <property type="term" value="F:NADH dehydrogenase activity"/>
    <property type="evidence" value="ECO:0007669"/>
    <property type="project" value="TreeGrafter"/>
</dbReference>
<dbReference type="NCBIfam" id="NF040612">
    <property type="entry name" value="F420_dehyd_FpoI"/>
    <property type="match status" value="1"/>
</dbReference>
<dbReference type="PROSITE" id="PS00198">
    <property type="entry name" value="4FE4S_FER_1"/>
    <property type="match status" value="2"/>
</dbReference>
<evidence type="ECO:0000313" key="8">
    <source>
        <dbReference type="Proteomes" id="UP000198535"/>
    </source>
</evidence>
<name>A0A1I4NIM8_9EURY</name>
<dbReference type="SUPFAM" id="SSF54862">
    <property type="entry name" value="4Fe-4S ferredoxins"/>
    <property type="match status" value="1"/>
</dbReference>
<keyword evidence="2" id="KW-0479">Metal-binding</keyword>
<dbReference type="PROSITE" id="PS51379">
    <property type="entry name" value="4FE4S_FER_2"/>
    <property type="match status" value="2"/>
</dbReference>
<dbReference type="InterPro" id="IPR053604">
    <property type="entry name" value="F420H2_dehydrogenase_I"/>
</dbReference>
<dbReference type="PANTHER" id="PTHR10849:SF35">
    <property type="entry name" value="FORMATE HYDROGENLYASE SUBUNIT 6-RELATED"/>
    <property type="match status" value="1"/>
</dbReference>
<keyword evidence="8" id="KW-1185">Reference proteome</keyword>
<dbReference type="Pfam" id="PF12838">
    <property type="entry name" value="Fer4_7"/>
    <property type="match status" value="1"/>
</dbReference>
<dbReference type="GeneID" id="84228581"/>
<dbReference type="EMBL" id="FOUJ01000001">
    <property type="protein sequence ID" value="SFM15374.1"/>
    <property type="molecule type" value="Genomic_DNA"/>
</dbReference>
<dbReference type="Proteomes" id="UP000198535">
    <property type="component" value="Unassembled WGS sequence"/>
</dbReference>